<dbReference type="Gene3D" id="3.40.50.450">
    <property type="match status" value="1"/>
</dbReference>
<sequence>MEIRFADVEPGGVALSEGQRRAWLKLIRSENVGPVTFRQLINHFGAASAALDALPDLARRGGAQRRVRIATDAEIDRELAAAEAAGARFVALGEPTFPPLLRRIEGPPPIIAVAGGEGVLVRPGIGIVGARNASISGRKIAGQFARGLGSAGFVVVSGLARGIDAAAHEGSIDTGTIAVLAGGLDRLYPPENIDLARRIREAHGALVSEMPFGWEPRARDFPRRNRLISGLSLGVVVVEAAARSGSLHTARFAAEQGREVFAVPGSPLDPRAEGANDLIREGATLVTKPDHVVEALAPLIGERFALPEAEEPARDDLDFSGEPTDAARRLVIEALGPTPTAVDEIIRATGLSPGAVQYVLLELDLAGRLERQGQGRVSLLM</sequence>
<dbReference type="KEGG" id="mflg:ABS361_05130"/>
<dbReference type="InterPro" id="IPR036388">
    <property type="entry name" value="WH-like_DNA-bd_sf"/>
</dbReference>
<dbReference type="Pfam" id="PF21102">
    <property type="entry name" value="DprA_N"/>
    <property type="match status" value="1"/>
</dbReference>
<feature type="domain" description="Smf/DprA SLOG" evidence="2">
    <location>
        <begin position="89"/>
        <end position="296"/>
    </location>
</feature>
<dbReference type="GO" id="GO:0009294">
    <property type="term" value="P:DNA-mediated transformation"/>
    <property type="evidence" value="ECO:0007669"/>
    <property type="project" value="InterPro"/>
</dbReference>
<dbReference type="Pfam" id="PF02481">
    <property type="entry name" value="DNA_processg_A"/>
    <property type="match status" value="1"/>
</dbReference>
<dbReference type="Gene3D" id="1.10.10.10">
    <property type="entry name" value="Winged helix-like DNA-binding domain superfamily/Winged helix DNA-binding domain"/>
    <property type="match status" value="1"/>
</dbReference>
<dbReference type="RefSeq" id="WP_407050751.1">
    <property type="nucleotide sequence ID" value="NZ_CP158568.1"/>
</dbReference>
<dbReference type="NCBIfam" id="TIGR00732">
    <property type="entry name" value="dprA"/>
    <property type="match status" value="1"/>
</dbReference>
<feature type="domain" description="DprA winged helix" evidence="3">
    <location>
        <begin position="321"/>
        <end position="373"/>
    </location>
</feature>
<dbReference type="SUPFAM" id="SSF102405">
    <property type="entry name" value="MCP/YpsA-like"/>
    <property type="match status" value="1"/>
</dbReference>
<evidence type="ECO:0000259" key="2">
    <source>
        <dbReference type="Pfam" id="PF02481"/>
    </source>
</evidence>
<dbReference type="PANTHER" id="PTHR43022:SF1">
    <property type="entry name" value="PROTEIN SMF"/>
    <property type="match status" value="1"/>
</dbReference>
<dbReference type="InterPro" id="IPR003488">
    <property type="entry name" value="DprA"/>
</dbReference>
<evidence type="ECO:0000259" key="3">
    <source>
        <dbReference type="Pfam" id="PF17782"/>
    </source>
</evidence>
<evidence type="ECO:0000313" key="4">
    <source>
        <dbReference type="EMBL" id="XBY45658.1"/>
    </source>
</evidence>
<proteinExistence type="inferred from homology"/>
<evidence type="ECO:0000256" key="1">
    <source>
        <dbReference type="ARBA" id="ARBA00006525"/>
    </source>
</evidence>
<dbReference type="InterPro" id="IPR041614">
    <property type="entry name" value="DprA_WH"/>
</dbReference>
<comment type="similarity">
    <text evidence="1">Belongs to the DprA/Smf family.</text>
</comment>
<accession>A0AAU7XCW3</accession>
<organism evidence="4">
    <name type="scientific">Methyloraptor flagellatus</name>
    <dbReference type="NCBI Taxonomy" id="3162530"/>
    <lineage>
        <taxon>Bacteria</taxon>
        <taxon>Pseudomonadati</taxon>
        <taxon>Pseudomonadota</taxon>
        <taxon>Alphaproteobacteria</taxon>
        <taxon>Hyphomicrobiales</taxon>
        <taxon>Ancalomicrobiaceae</taxon>
        <taxon>Methyloraptor</taxon>
    </lineage>
</organism>
<gene>
    <name evidence="4" type="primary">dprA</name>
    <name evidence="4" type="ORF">ABS361_05130</name>
</gene>
<protein>
    <submittedName>
        <fullName evidence="4">DNA-processing protein DprA</fullName>
    </submittedName>
</protein>
<dbReference type="PANTHER" id="PTHR43022">
    <property type="entry name" value="PROTEIN SMF"/>
    <property type="match status" value="1"/>
</dbReference>
<name>A0AAU7XCW3_9HYPH</name>
<reference evidence="4" key="1">
    <citation type="submission" date="2024-06" db="EMBL/GenBank/DDBJ databases">
        <title>Methylostella associata gen. nov., sp. nov., a novel Ancalomicrobiaceae-affiliated facultatively methylotrophic bacteria that feed on methanotrophs of the genus Methylococcus.</title>
        <authorList>
            <person name="Saltykova V."/>
            <person name="Danilova O.V."/>
            <person name="Oshkin I.Y."/>
            <person name="Belova S.E."/>
            <person name="Pimenov N.V."/>
            <person name="Dedysh S.N."/>
        </authorList>
    </citation>
    <scope>NUCLEOTIDE SEQUENCE</scope>
    <source>
        <strain evidence="4">S20</strain>
    </source>
</reference>
<dbReference type="Pfam" id="PF17782">
    <property type="entry name" value="WHD_DprA"/>
    <property type="match status" value="1"/>
</dbReference>
<dbReference type="AlphaFoldDB" id="A0AAU7XCW3"/>
<dbReference type="EMBL" id="CP158568">
    <property type="protein sequence ID" value="XBY45658.1"/>
    <property type="molecule type" value="Genomic_DNA"/>
</dbReference>
<dbReference type="InterPro" id="IPR057666">
    <property type="entry name" value="DrpA_SLOG"/>
</dbReference>